<evidence type="ECO:0000256" key="1">
    <source>
        <dbReference type="ARBA" id="ARBA00023015"/>
    </source>
</evidence>
<dbReference type="PANTHER" id="PTHR43280">
    <property type="entry name" value="ARAC-FAMILY TRANSCRIPTIONAL REGULATOR"/>
    <property type="match status" value="1"/>
</dbReference>
<dbReference type="PROSITE" id="PS01124">
    <property type="entry name" value="HTH_ARAC_FAMILY_2"/>
    <property type="match status" value="1"/>
</dbReference>
<dbReference type="SUPFAM" id="SSF51215">
    <property type="entry name" value="Regulatory protein AraC"/>
    <property type="match status" value="1"/>
</dbReference>
<keyword evidence="2" id="KW-0238">DNA-binding</keyword>
<dbReference type="RefSeq" id="WP_111572343.1">
    <property type="nucleotide sequence ID" value="NZ_SOEH01000012.1"/>
</dbReference>
<dbReference type="InterPro" id="IPR009057">
    <property type="entry name" value="Homeodomain-like_sf"/>
</dbReference>
<accession>A0A4R7Z2V5</accession>
<dbReference type="EMBL" id="SODA01000009">
    <property type="protein sequence ID" value="TDW04472.1"/>
    <property type="molecule type" value="Genomic_DNA"/>
</dbReference>
<dbReference type="PANTHER" id="PTHR43280:SF30">
    <property type="entry name" value="MMSAB OPERON REGULATORY PROTEIN"/>
    <property type="match status" value="1"/>
</dbReference>
<keyword evidence="3" id="KW-0804">Transcription</keyword>
<gene>
    <name evidence="5" type="ORF">C8C77_10933</name>
</gene>
<dbReference type="PROSITE" id="PS00041">
    <property type="entry name" value="HTH_ARAC_FAMILY_1"/>
    <property type="match status" value="1"/>
</dbReference>
<dbReference type="InterPro" id="IPR018062">
    <property type="entry name" value="HTH_AraC-typ_CS"/>
</dbReference>
<evidence type="ECO:0000256" key="2">
    <source>
        <dbReference type="ARBA" id="ARBA00023125"/>
    </source>
</evidence>
<evidence type="ECO:0000256" key="3">
    <source>
        <dbReference type="ARBA" id="ARBA00023163"/>
    </source>
</evidence>
<dbReference type="OrthoDB" id="249627at2"/>
<dbReference type="InterPro" id="IPR020449">
    <property type="entry name" value="Tscrpt_reg_AraC-type_HTH"/>
</dbReference>
<dbReference type="GO" id="GO:0003700">
    <property type="term" value="F:DNA-binding transcription factor activity"/>
    <property type="evidence" value="ECO:0007669"/>
    <property type="project" value="InterPro"/>
</dbReference>
<dbReference type="Proteomes" id="UP000294697">
    <property type="component" value="Unassembled WGS sequence"/>
</dbReference>
<dbReference type="InterPro" id="IPR037923">
    <property type="entry name" value="HTH-like"/>
</dbReference>
<dbReference type="InterPro" id="IPR003313">
    <property type="entry name" value="AraC-bd"/>
</dbReference>
<protein>
    <submittedName>
        <fullName evidence="5">AraC-like protein</fullName>
    </submittedName>
</protein>
<reference evidence="5 6" key="1">
    <citation type="submission" date="2019-03" db="EMBL/GenBank/DDBJ databases">
        <title>Subsurface microbial communities from deep shales in Ohio and West Virginia, USA.</title>
        <authorList>
            <person name="Wrighton K."/>
        </authorList>
    </citation>
    <scope>NUCLEOTIDE SEQUENCE [LARGE SCALE GENOMIC DNA]</scope>
    <source>
        <strain evidence="5 6">MSL9.2</strain>
    </source>
</reference>
<dbReference type="Pfam" id="PF12833">
    <property type="entry name" value="HTH_18"/>
    <property type="match status" value="1"/>
</dbReference>
<sequence length="320" mass="37529">MDLTLKKMHYIRILFEILRKMKYNIFMMNKRKQEGFKNEIITVIPKKIIENLSTNPLIKNLYITDIGFFPNAKYHYRKREEGSKTHILIYCKAGKGFIKTEKRQQNINKGDILFIPANLPHNYGSLADNSWDIYWLHFAGENAACYFEDKPEEIIITSPDLDKFPLILKLFNILLGTFNRGFTQKNLIYASQTLGHLLAVIYFSDNAKIRVDQQSAYVEKTIDYMQQNLEKNLSLQELADLNNLSKSQLTNVFNEKTAYSPIDFFIHLKIKKACQLLDLTQLTVKEISQKLNYNDQYYFSRIFKKIMGLAPSKYRKVEKG</sequence>
<evidence type="ECO:0000313" key="5">
    <source>
        <dbReference type="EMBL" id="TDW04472.1"/>
    </source>
</evidence>
<dbReference type="SMART" id="SM00342">
    <property type="entry name" value="HTH_ARAC"/>
    <property type="match status" value="1"/>
</dbReference>
<evidence type="ECO:0000313" key="6">
    <source>
        <dbReference type="Proteomes" id="UP000294697"/>
    </source>
</evidence>
<dbReference type="CDD" id="cd06986">
    <property type="entry name" value="cupin_MmsR-like_N"/>
    <property type="match status" value="1"/>
</dbReference>
<dbReference type="PRINTS" id="PR00032">
    <property type="entry name" value="HTHARAC"/>
</dbReference>
<dbReference type="Gene3D" id="1.10.10.60">
    <property type="entry name" value="Homeodomain-like"/>
    <property type="match status" value="2"/>
</dbReference>
<proteinExistence type="predicted"/>
<dbReference type="InterPro" id="IPR018060">
    <property type="entry name" value="HTH_AraC"/>
</dbReference>
<feature type="domain" description="HTH araC/xylS-type" evidence="4">
    <location>
        <begin position="219"/>
        <end position="317"/>
    </location>
</feature>
<keyword evidence="1" id="KW-0805">Transcription regulation</keyword>
<dbReference type="SUPFAM" id="SSF46689">
    <property type="entry name" value="Homeodomain-like"/>
    <property type="match status" value="2"/>
</dbReference>
<name>A0A4R7Z2V5_9FIRM</name>
<evidence type="ECO:0000259" key="4">
    <source>
        <dbReference type="PROSITE" id="PS01124"/>
    </source>
</evidence>
<dbReference type="Pfam" id="PF02311">
    <property type="entry name" value="AraC_binding"/>
    <property type="match status" value="1"/>
</dbReference>
<dbReference type="AlphaFoldDB" id="A0A4R7Z2V5"/>
<dbReference type="Gene3D" id="2.60.120.280">
    <property type="entry name" value="Regulatory protein AraC"/>
    <property type="match status" value="1"/>
</dbReference>
<comment type="caution">
    <text evidence="5">The sequence shown here is derived from an EMBL/GenBank/DDBJ whole genome shotgun (WGS) entry which is preliminary data.</text>
</comment>
<organism evidence="5 6">
    <name type="scientific">Halanaerobium saccharolyticum</name>
    <dbReference type="NCBI Taxonomy" id="43595"/>
    <lineage>
        <taxon>Bacteria</taxon>
        <taxon>Bacillati</taxon>
        <taxon>Bacillota</taxon>
        <taxon>Clostridia</taxon>
        <taxon>Halanaerobiales</taxon>
        <taxon>Halanaerobiaceae</taxon>
        <taxon>Halanaerobium</taxon>
    </lineage>
</organism>
<dbReference type="GO" id="GO:0043565">
    <property type="term" value="F:sequence-specific DNA binding"/>
    <property type="evidence" value="ECO:0007669"/>
    <property type="project" value="InterPro"/>
</dbReference>